<name>A0A7N0ZUU0_KALFE</name>
<dbReference type="Proteomes" id="UP000594263">
    <property type="component" value="Unplaced"/>
</dbReference>
<dbReference type="Gramene" id="Kaladp0037s0364.1.v1.1">
    <property type="protein sequence ID" value="Kaladp0037s0364.1.v1.1"/>
    <property type="gene ID" value="Kaladp0037s0364.v1.1"/>
</dbReference>
<dbReference type="InterPro" id="IPR054080">
    <property type="entry name" value="TPR1-like_2nd"/>
</dbReference>
<dbReference type="GO" id="GO:0006355">
    <property type="term" value="P:regulation of DNA-templated transcription"/>
    <property type="evidence" value="ECO:0007669"/>
    <property type="project" value="InterPro"/>
</dbReference>
<dbReference type="SUPFAM" id="SSF50978">
    <property type="entry name" value="WD40 repeat-like"/>
    <property type="match status" value="1"/>
</dbReference>
<dbReference type="Pfam" id="PF21889">
    <property type="entry name" value="TPR1-like_2nd"/>
    <property type="match status" value="1"/>
</dbReference>
<evidence type="ECO:0000313" key="7">
    <source>
        <dbReference type="Proteomes" id="UP000594263"/>
    </source>
</evidence>
<organism evidence="6 7">
    <name type="scientific">Kalanchoe fedtschenkoi</name>
    <name type="common">Lavender scallops</name>
    <name type="synonym">South American air plant</name>
    <dbReference type="NCBI Taxonomy" id="63787"/>
    <lineage>
        <taxon>Eukaryota</taxon>
        <taxon>Viridiplantae</taxon>
        <taxon>Streptophyta</taxon>
        <taxon>Embryophyta</taxon>
        <taxon>Tracheophyta</taxon>
        <taxon>Spermatophyta</taxon>
        <taxon>Magnoliopsida</taxon>
        <taxon>eudicotyledons</taxon>
        <taxon>Gunneridae</taxon>
        <taxon>Pentapetalae</taxon>
        <taxon>Saxifragales</taxon>
        <taxon>Crassulaceae</taxon>
        <taxon>Kalanchoe</taxon>
    </lineage>
</organism>
<dbReference type="SUPFAM" id="SSF82171">
    <property type="entry name" value="DPP6 N-terminal domain-like"/>
    <property type="match status" value="1"/>
</dbReference>
<accession>A0A7N0ZUU0</accession>
<evidence type="ECO:0000256" key="3">
    <source>
        <dbReference type="PROSITE-ProRule" id="PRU00221"/>
    </source>
</evidence>
<dbReference type="Gene3D" id="2.130.10.10">
    <property type="entry name" value="YVTN repeat-like/Quinoprotein amine dehydrogenase"/>
    <property type="match status" value="3"/>
</dbReference>
<dbReference type="PANTHER" id="PTHR44083:SF45">
    <property type="entry name" value="TOPLESS-RELATED PROTEIN 1"/>
    <property type="match status" value="1"/>
</dbReference>
<feature type="compositionally biased region" description="Low complexity" evidence="4">
    <location>
        <begin position="918"/>
        <end position="931"/>
    </location>
</feature>
<dbReference type="PROSITE" id="PS50897">
    <property type="entry name" value="CTLH"/>
    <property type="match status" value="1"/>
</dbReference>
<keyword evidence="1 3" id="KW-0853">WD repeat</keyword>
<dbReference type="SMART" id="SM00668">
    <property type="entry name" value="CTLH"/>
    <property type="match status" value="1"/>
</dbReference>
<dbReference type="OMA" id="WFPRESA"/>
<dbReference type="InterPro" id="IPR048419">
    <property type="entry name" value="Topless_Znf"/>
</dbReference>
<dbReference type="PROSITE" id="PS50896">
    <property type="entry name" value="LISH"/>
    <property type="match status" value="1"/>
</dbReference>
<dbReference type="PROSITE" id="PS50082">
    <property type="entry name" value="WD_REPEATS_2"/>
    <property type="match status" value="2"/>
</dbReference>
<dbReference type="InterPro" id="IPR054532">
    <property type="entry name" value="TPL_SMU1_LisH-like"/>
</dbReference>
<evidence type="ECO:0000313" key="6">
    <source>
        <dbReference type="EnsemblPlants" id="Kaladp0037s0364.1.v1.1"/>
    </source>
</evidence>
<dbReference type="Pfam" id="PF00400">
    <property type="entry name" value="WD40"/>
    <property type="match status" value="2"/>
</dbReference>
<dbReference type="SMART" id="SM00667">
    <property type="entry name" value="LisH"/>
    <property type="match status" value="1"/>
</dbReference>
<keyword evidence="2" id="KW-0677">Repeat</keyword>
<dbReference type="InterPro" id="IPR001680">
    <property type="entry name" value="WD40_rpt"/>
</dbReference>
<dbReference type="InterPro" id="IPR006595">
    <property type="entry name" value="CTLH_C"/>
</dbReference>
<feature type="repeat" description="WD" evidence="3">
    <location>
        <begin position="600"/>
        <end position="631"/>
    </location>
</feature>
<dbReference type="FunFam" id="2.130.10.10:FF:000558">
    <property type="entry name" value="Topless-related protein 1"/>
    <property type="match status" value="1"/>
</dbReference>
<reference evidence="6" key="1">
    <citation type="submission" date="2021-01" db="UniProtKB">
        <authorList>
            <consortium name="EnsemblPlants"/>
        </authorList>
    </citation>
    <scope>IDENTIFICATION</scope>
</reference>
<dbReference type="InterPro" id="IPR036322">
    <property type="entry name" value="WD40_repeat_dom_sf"/>
</dbReference>
<evidence type="ECO:0000256" key="1">
    <source>
        <dbReference type="ARBA" id="ARBA00022574"/>
    </source>
</evidence>
<proteinExistence type="predicted"/>
<feature type="domain" description="CTLH" evidence="5">
    <location>
        <begin position="34"/>
        <end position="92"/>
    </location>
</feature>
<dbReference type="SMART" id="SM00320">
    <property type="entry name" value="WD40"/>
    <property type="match status" value="7"/>
</dbReference>
<evidence type="ECO:0000256" key="4">
    <source>
        <dbReference type="SAM" id="MobiDB-lite"/>
    </source>
</evidence>
<dbReference type="InterPro" id="IPR019775">
    <property type="entry name" value="WD40_repeat_CS"/>
</dbReference>
<feature type="repeat" description="WD" evidence="3">
    <location>
        <begin position="455"/>
        <end position="498"/>
    </location>
</feature>
<evidence type="ECO:0000259" key="5">
    <source>
        <dbReference type="PROSITE" id="PS50897"/>
    </source>
</evidence>
<dbReference type="Pfam" id="PF17814">
    <property type="entry name" value="LisH_TPL"/>
    <property type="match status" value="1"/>
</dbReference>
<keyword evidence="7" id="KW-1185">Reference proteome</keyword>
<dbReference type="InterPro" id="IPR015943">
    <property type="entry name" value="WD40/YVTN_repeat-like_dom_sf"/>
</dbReference>
<protein>
    <recommendedName>
        <fullName evidence="5">CTLH domain-containing protein</fullName>
    </recommendedName>
</protein>
<dbReference type="EnsemblPlants" id="Kaladp0037s0364.1.v1.1">
    <property type="protein sequence ID" value="Kaladp0037s0364.1.v1.1"/>
    <property type="gene ID" value="Kaladp0037s0364.v1.1"/>
</dbReference>
<dbReference type="InterPro" id="IPR027728">
    <property type="entry name" value="Topless_fam"/>
</dbReference>
<dbReference type="InterPro" id="IPR006594">
    <property type="entry name" value="LisH"/>
</dbReference>
<dbReference type="PROSITE" id="PS00678">
    <property type="entry name" value="WD_REPEATS_1"/>
    <property type="match status" value="1"/>
</dbReference>
<feature type="region of interest" description="Disordered" evidence="4">
    <location>
        <begin position="904"/>
        <end position="940"/>
    </location>
</feature>
<feature type="region of interest" description="Disordered" evidence="4">
    <location>
        <begin position="283"/>
        <end position="305"/>
    </location>
</feature>
<dbReference type="AlphaFoldDB" id="A0A7N0ZUU0"/>
<dbReference type="PANTHER" id="PTHR44083">
    <property type="entry name" value="TOPLESS-RELATED PROTEIN 1-RELATED"/>
    <property type="match status" value="1"/>
</dbReference>
<dbReference type="Pfam" id="PF21359">
    <property type="entry name" value="zf_topless"/>
    <property type="match status" value="1"/>
</dbReference>
<evidence type="ECO:0000256" key="2">
    <source>
        <dbReference type="ARBA" id="ARBA00022737"/>
    </source>
</evidence>
<sequence>MSSLSRELVFLILQFLDEEKFKETVHKLEQESGFFFNMKYFEEEVHNGNWDEVERYLSGFTKVDDNRYSMKIFFEIRKQKYLEALDKHDRSKAVDILVKDLKVFATFNEELFKEITQLLTLDNFRENEQLSKYGDTKSARAIMLLELKKLIEANPLFRDKLQFPTLKNSRLRTLINQSLNWQHQLCKNPRPNPDIKTLFVDHTCGQPNGARAPSPANGPLIGSLPKVGGFPPLGAHGPFPPAPSPVPAPLAGWMSNPAAVNHPAVSAGAIGLGAPSISALKHPRTTTGNSSVDYPSGDSDHISKRTRPVGITDEVNLPVNSMPVPFPGHGHSQVFIAPDDMPKTVARNLNQGSSPKSMDFHPVQQTLLLVGTDVGDIGLWDIGTKERLISKNFKVWDPSACSMPLQATLAKDPGVSVNRVIWSPDGSLFGVAYSKHLVQIYSYHGHDDVRQHLEIDAHVGGVNDLAFSHPNKQLCVITCGDDKTIKVWDAATGAKQYTFEGHEAPVYSVCPHYKENIQFIFSTALDGKIKAWLYDNLGSRVDYDAPGRWCTTMAYSADGTRLFSCGTSKEGESYIVEWNESEGAVRRTYQGFRKRSKEVVQFDTTRNKYLAAGDDYSIKFWDMDNIQLLTSLDADGGLPASPRIRFNKDGTLLAVSANENGIKILANADGLRLLRTFENLSYDVSRASETMSKSMINTISAASVAAVSAAGAAISDRNASIVSIVGMNGETRNMGDIKPRITEEANDKSKVCVWSSDGWEKQKSKFLQVPPGRTPNALSDTRVQFHQDQMHFLVVNETQLAIYETTKLECVKQWVPRENAAPISHATFSCDSQLVYAGFLDASVCVFGAGDLRLRCRINPCAYLPANVSNTSVHPVVIAGHPQEPNQFAVGLSDGGVHVFEPLESENKWGVAPPSENGSSSSIPAAAASAGPPGPDQQKR</sequence>